<dbReference type="AlphaFoldDB" id="A0A840VD82"/>
<keyword evidence="2" id="KW-1185">Reference proteome</keyword>
<reference evidence="1 2" key="1">
    <citation type="submission" date="2020-08" db="EMBL/GenBank/DDBJ databases">
        <title>Genomic Encyclopedia of Type Strains, Phase IV (KMG-IV): sequencing the most valuable type-strain genomes for metagenomic binning, comparative biology and taxonomic classification.</title>
        <authorList>
            <person name="Goeker M."/>
        </authorList>
    </citation>
    <scope>NUCLEOTIDE SEQUENCE [LARGE SCALE GENOMIC DNA]</scope>
    <source>
        <strain evidence="1 2">YC6886</strain>
    </source>
</reference>
<name>A0A840VD82_9BACT</name>
<dbReference type="Proteomes" id="UP000557717">
    <property type="component" value="Unassembled WGS sequence"/>
</dbReference>
<protein>
    <submittedName>
        <fullName evidence="1">Uncharacterized protein</fullName>
    </submittedName>
</protein>
<dbReference type="EMBL" id="JACHFD010000027">
    <property type="protein sequence ID" value="MBB5353464.1"/>
    <property type="molecule type" value="Genomic_DNA"/>
</dbReference>
<accession>A0A840VD82</accession>
<comment type="caution">
    <text evidence="1">The sequence shown here is derived from an EMBL/GenBank/DDBJ whole genome shotgun (WGS) entry which is preliminary data.</text>
</comment>
<sequence length="32" mass="3603">MGVIWNLWNIMHNIGKIALYRPEYGTGEPATG</sequence>
<evidence type="ECO:0000313" key="1">
    <source>
        <dbReference type="EMBL" id="MBB5353464.1"/>
    </source>
</evidence>
<organism evidence="1 2">
    <name type="scientific">Haloferula luteola</name>
    <dbReference type="NCBI Taxonomy" id="595692"/>
    <lineage>
        <taxon>Bacteria</taxon>
        <taxon>Pseudomonadati</taxon>
        <taxon>Verrucomicrobiota</taxon>
        <taxon>Verrucomicrobiia</taxon>
        <taxon>Verrucomicrobiales</taxon>
        <taxon>Verrucomicrobiaceae</taxon>
        <taxon>Haloferula</taxon>
    </lineage>
</organism>
<proteinExistence type="predicted"/>
<gene>
    <name evidence="1" type="ORF">HNR46_003725</name>
</gene>
<evidence type="ECO:0000313" key="2">
    <source>
        <dbReference type="Proteomes" id="UP000557717"/>
    </source>
</evidence>